<sequence length="47" mass="5506">YIFIICSKCTMTFNHLIDYPATKNIIEKRKKASHSSVTVRKSRFKSL</sequence>
<gene>
    <name evidence="1" type="ORF">MHI_LOCUS876486</name>
</gene>
<dbReference type="EMBL" id="CAJDYZ010011595">
    <property type="protein sequence ID" value="CAD1479727.1"/>
    <property type="molecule type" value="Genomic_DNA"/>
</dbReference>
<evidence type="ECO:0000313" key="2">
    <source>
        <dbReference type="Proteomes" id="UP000752696"/>
    </source>
</evidence>
<name>A0A6V7HKX1_9HYME</name>
<reference evidence="1" key="1">
    <citation type="submission" date="2020-07" db="EMBL/GenBank/DDBJ databases">
        <authorList>
            <person name="Nazaruddin N."/>
        </authorList>
    </citation>
    <scope>NUCLEOTIDE SEQUENCE</scope>
</reference>
<protein>
    <submittedName>
        <fullName evidence="1">Uncharacterized protein</fullName>
    </submittedName>
</protein>
<feature type="non-terminal residue" evidence="1">
    <location>
        <position position="47"/>
    </location>
</feature>
<evidence type="ECO:0000313" key="1">
    <source>
        <dbReference type="EMBL" id="CAD1479727.1"/>
    </source>
</evidence>
<comment type="caution">
    <text evidence="1">The sequence shown here is derived from an EMBL/GenBank/DDBJ whole genome shotgun (WGS) entry which is preliminary data.</text>
</comment>
<proteinExistence type="predicted"/>
<keyword evidence="2" id="KW-1185">Reference proteome</keyword>
<accession>A0A6V7HKX1</accession>
<dbReference type="AlphaFoldDB" id="A0A6V7HKX1"/>
<feature type="non-terminal residue" evidence="1">
    <location>
        <position position="1"/>
    </location>
</feature>
<dbReference type="Proteomes" id="UP000752696">
    <property type="component" value="Unassembled WGS sequence"/>
</dbReference>
<organism evidence="1 2">
    <name type="scientific">Heterotrigona itama</name>
    <dbReference type="NCBI Taxonomy" id="395501"/>
    <lineage>
        <taxon>Eukaryota</taxon>
        <taxon>Metazoa</taxon>
        <taxon>Ecdysozoa</taxon>
        <taxon>Arthropoda</taxon>
        <taxon>Hexapoda</taxon>
        <taxon>Insecta</taxon>
        <taxon>Pterygota</taxon>
        <taxon>Neoptera</taxon>
        <taxon>Endopterygota</taxon>
        <taxon>Hymenoptera</taxon>
        <taxon>Apocrita</taxon>
        <taxon>Aculeata</taxon>
        <taxon>Apoidea</taxon>
        <taxon>Anthophila</taxon>
        <taxon>Apidae</taxon>
        <taxon>Heterotrigona</taxon>
    </lineage>
</organism>